<sequence length="360" mass="41343">MRPPSPAVNPQSVERERYLEHWLLCCVLHRLPLGRDETLKGLPTAFTTCSTPRFRSDIPDICLDSKIGRYTQVPPLSQTIDKLESDRQRPVDFMVNSRDRRSMGSPIDLPRKSLLSSVNLTPTPPRKFADSPLRRIWHSYKPDISQDNNKCDDKGSACPLALAAGYYAPILPVMSMSSPPVISCDTVMALLSGRFSDIVNEYLIVDCRYDYEHDGGHIPNAISINHQENLSKFHEELRRRSSKNLVIIFHCEFSQNRAPKTFRAFRSLDRAANTYPTLSFPQMYIMKGGYRQFFNQYQSSCKPQSYVTMADPTLSKQWRKEVKECRKSWTKRKGHHAPDLDQVKVLPSPKSALTTRRFLF</sequence>
<keyword evidence="5" id="KW-0378">Hydrolase</keyword>
<dbReference type="Gene3D" id="3.40.250.10">
    <property type="entry name" value="Rhodanese-like domain"/>
    <property type="match status" value="1"/>
</dbReference>
<evidence type="ECO:0000256" key="6">
    <source>
        <dbReference type="ARBA" id="ARBA00022912"/>
    </source>
</evidence>
<evidence type="ECO:0000256" key="2">
    <source>
        <dbReference type="ARBA" id="ARBA00013064"/>
    </source>
</evidence>
<dbReference type="SMART" id="SM00450">
    <property type="entry name" value="RHOD"/>
    <property type="match status" value="1"/>
</dbReference>
<evidence type="ECO:0000256" key="3">
    <source>
        <dbReference type="ARBA" id="ARBA00022618"/>
    </source>
</evidence>
<dbReference type="GO" id="GO:0000086">
    <property type="term" value="P:G2/M transition of mitotic cell cycle"/>
    <property type="evidence" value="ECO:0007669"/>
    <property type="project" value="TreeGrafter"/>
</dbReference>
<evidence type="ECO:0000256" key="1">
    <source>
        <dbReference type="ARBA" id="ARBA00011065"/>
    </source>
</evidence>
<dbReference type="InterPro" id="IPR001763">
    <property type="entry name" value="Rhodanese-like_dom"/>
</dbReference>
<dbReference type="PROSITE" id="PS50206">
    <property type="entry name" value="RHODANESE_3"/>
    <property type="match status" value="1"/>
</dbReference>
<comment type="similarity">
    <text evidence="1">Belongs to the MPI phosphatase family.</text>
</comment>
<comment type="catalytic activity">
    <reaction evidence="8">
        <text>O-phospho-L-tyrosyl-[protein] + H2O = L-tyrosyl-[protein] + phosphate</text>
        <dbReference type="Rhea" id="RHEA:10684"/>
        <dbReference type="Rhea" id="RHEA-COMP:10136"/>
        <dbReference type="Rhea" id="RHEA-COMP:20101"/>
        <dbReference type="ChEBI" id="CHEBI:15377"/>
        <dbReference type="ChEBI" id="CHEBI:43474"/>
        <dbReference type="ChEBI" id="CHEBI:46858"/>
        <dbReference type="ChEBI" id="CHEBI:61978"/>
        <dbReference type="EC" id="3.1.3.48"/>
    </reaction>
</comment>
<dbReference type="GO" id="GO:0005737">
    <property type="term" value="C:cytoplasm"/>
    <property type="evidence" value="ECO:0007669"/>
    <property type="project" value="TreeGrafter"/>
</dbReference>
<keyword evidence="4" id="KW-0498">Mitosis</keyword>
<dbReference type="AlphaFoldDB" id="A0A0H5RSD7"/>
<dbReference type="EC" id="3.1.3.48" evidence="2"/>
<proteinExistence type="inferred from homology"/>
<keyword evidence="7" id="KW-0131">Cell cycle</keyword>
<dbReference type="GO" id="GO:0004725">
    <property type="term" value="F:protein tyrosine phosphatase activity"/>
    <property type="evidence" value="ECO:0007669"/>
    <property type="project" value="UniProtKB-EC"/>
</dbReference>
<dbReference type="GO" id="GO:0051301">
    <property type="term" value="P:cell division"/>
    <property type="evidence" value="ECO:0007669"/>
    <property type="project" value="UniProtKB-KW"/>
</dbReference>
<dbReference type="SUPFAM" id="SSF52821">
    <property type="entry name" value="Rhodanese/Cell cycle control phosphatase"/>
    <property type="match status" value="1"/>
</dbReference>
<evidence type="ECO:0000256" key="5">
    <source>
        <dbReference type="ARBA" id="ARBA00022801"/>
    </source>
</evidence>
<reference evidence="10" key="1">
    <citation type="submission" date="2015-04" db="EMBL/GenBank/DDBJ databases">
        <title>The genome sequence of the plant pathogenic Rhizarian Plasmodiophora brassicae reveals insights in its biotrophic life cycle and the origin of chitin synthesis.</title>
        <authorList>
            <person name="Schwelm A."/>
            <person name="Fogelqvist J."/>
            <person name="Knaust A."/>
            <person name="Julke S."/>
            <person name="Lilja T."/>
            <person name="Dhandapani V."/>
            <person name="Bonilla-Rosso G."/>
            <person name="Karlsson M."/>
            <person name="Shevchenko A."/>
            <person name="Choi S.R."/>
            <person name="Kim H.G."/>
            <person name="Park J.Y."/>
            <person name="Lim Y.P."/>
            <person name="Ludwig-Muller J."/>
            <person name="Dixelius C."/>
        </authorList>
    </citation>
    <scope>NUCLEOTIDE SEQUENCE</scope>
    <source>
        <tissue evidence="10">Potato root galls</tissue>
    </source>
</reference>
<evidence type="ECO:0000256" key="4">
    <source>
        <dbReference type="ARBA" id="ARBA00022776"/>
    </source>
</evidence>
<evidence type="ECO:0000256" key="8">
    <source>
        <dbReference type="ARBA" id="ARBA00051722"/>
    </source>
</evidence>
<dbReference type="InterPro" id="IPR000751">
    <property type="entry name" value="MPI_Phosphatase"/>
</dbReference>
<evidence type="ECO:0000256" key="7">
    <source>
        <dbReference type="ARBA" id="ARBA00023306"/>
    </source>
</evidence>
<dbReference type="GO" id="GO:0110032">
    <property type="term" value="P:positive regulation of G2/MI transition of meiotic cell cycle"/>
    <property type="evidence" value="ECO:0007669"/>
    <property type="project" value="TreeGrafter"/>
</dbReference>
<dbReference type="GO" id="GO:0010971">
    <property type="term" value="P:positive regulation of G2/M transition of mitotic cell cycle"/>
    <property type="evidence" value="ECO:0007669"/>
    <property type="project" value="TreeGrafter"/>
</dbReference>
<keyword evidence="3" id="KW-0132">Cell division</keyword>
<protein>
    <recommendedName>
        <fullName evidence="2">protein-tyrosine-phosphatase</fullName>
        <ecNumber evidence="2">3.1.3.48</ecNumber>
    </recommendedName>
</protein>
<dbReference type="FunFam" id="3.40.250.10:FF:000021">
    <property type="entry name" value="M-phase inducer phosphatase cdc-25.2"/>
    <property type="match status" value="1"/>
</dbReference>
<name>A0A0H5RSD7_9EUKA</name>
<dbReference type="PRINTS" id="PR00716">
    <property type="entry name" value="MPIPHPHTASE"/>
</dbReference>
<accession>A0A0H5RSD7</accession>
<dbReference type="GO" id="GO:0005634">
    <property type="term" value="C:nucleus"/>
    <property type="evidence" value="ECO:0007669"/>
    <property type="project" value="TreeGrafter"/>
</dbReference>
<dbReference type="InterPro" id="IPR036873">
    <property type="entry name" value="Rhodanese-like_dom_sf"/>
</dbReference>
<dbReference type="PANTHER" id="PTHR10828">
    <property type="entry name" value="M-PHASE INDUCER PHOSPHATASE DUAL SPECIFICITY PHOSPHATASE CDC25"/>
    <property type="match status" value="1"/>
</dbReference>
<dbReference type="PANTHER" id="PTHR10828:SF17">
    <property type="entry name" value="PROTEIN-TYROSINE-PHOSPHATASE"/>
    <property type="match status" value="1"/>
</dbReference>
<feature type="domain" description="Rhodanese" evidence="9">
    <location>
        <begin position="198"/>
        <end position="302"/>
    </location>
</feature>
<dbReference type="EMBL" id="HACM01011212">
    <property type="protein sequence ID" value="CRZ11654.1"/>
    <property type="molecule type" value="Transcribed_RNA"/>
</dbReference>
<evidence type="ECO:0000259" key="9">
    <source>
        <dbReference type="PROSITE" id="PS50206"/>
    </source>
</evidence>
<evidence type="ECO:0000313" key="10">
    <source>
        <dbReference type="EMBL" id="CRZ11654.1"/>
    </source>
</evidence>
<organism evidence="10">
    <name type="scientific">Spongospora subterranea</name>
    <dbReference type="NCBI Taxonomy" id="70186"/>
    <lineage>
        <taxon>Eukaryota</taxon>
        <taxon>Sar</taxon>
        <taxon>Rhizaria</taxon>
        <taxon>Endomyxa</taxon>
        <taxon>Phytomyxea</taxon>
        <taxon>Plasmodiophorida</taxon>
        <taxon>Plasmodiophoridae</taxon>
        <taxon>Spongospora</taxon>
    </lineage>
</organism>
<keyword evidence="6" id="KW-0904">Protein phosphatase</keyword>
<dbReference type="Pfam" id="PF00581">
    <property type="entry name" value="Rhodanese"/>
    <property type="match status" value="1"/>
</dbReference>